<gene>
    <name evidence="8" type="ORF">GCM10008018_20970</name>
</gene>
<evidence type="ECO:0000256" key="2">
    <source>
        <dbReference type="ARBA" id="ARBA00008779"/>
    </source>
</evidence>
<evidence type="ECO:0000256" key="3">
    <source>
        <dbReference type="ARBA" id="ARBA00022723"/>
    </source>
</evidence>
<dbReference type="InterPro" id="IPR017850">
    <property type="entry name" value="Alkaline_phosphatase_core_sf"/>
</dbReference>
<protein>
    <submittedName>
        <fullName evidence="8">Sulfatase</fullName>
    </submittedName>
</protein>
<comment type="cofactor">
    <cofactor evidence="1">
        <name>Ca(2+)</name>
        <dbReference type="ChEBI" id="CHEBI:29108"/>
    </cofactor>
</comment>
<keyword evidence="4" id="KW-0732">Signal</keyword>
<dbReference type="Gene3D" id="3.40.720.10">
    <property type="entry name" value="Alkaline Phosphatase, subunit A"/>
    <property type="match status" value="1"/>
</dbReference>
<keyword evidence="6" id="KW-0106">Calcium</keyword>
<evidence type="ECO:0000313" key="9">
    <source>
        <dbReference type="Proteomes" id="UP000615455"/>
    </source>
</evidence>
<keyword evidence="5" id="KW-0378">Hydrolase</keyword>
<keyword evidence="3" id="KW-0479">Metal-binding</keyword>
<dbReference type="PANTHER" id="PTHR42693:SF42">
    <property type="entry name" value="ARYLSULFATASE G"/>
    <property type="match status" value="1"/>
</dbReference>
<evidence type="ECO:0000256" key="1">
    <source>
        <dbReference type="ARBA" id="ARBA00001913"/>
    </source>
</evidence>
<reference evidence="9" key="1">
    <citation type="journal article" date="2019" name="Int. J. Syst. Evol. Microbiol.">
        <title>The Global Catalogue of Microorganisms (GCM) 10K type strain sequencing project: providing services to taxonomists for standard genome sequencing and annotation.</title>
        <authorList>
            <consortium name="The Broad Institute Genomics Platform"/>
            <consortium name="The Broad Institute Genome Sequencing Center for Infectious Disease"/>
            <person name="Wu L."/>
            <person name="Ma J."/>
        </authorList>
    </citation>
    <scope>NUCLEOTIDE SEQUENCE [LARGE SCALE GENOMIC DNA]</scope>
    <source>
        <strain evidence="9">CGMCC 1.15043</strain>
    </source>
</reference>
<dbReference type="InterPro" id="IPR050738">
    <property type="entry name" value="Sulfatase"/>
</dbReference>
<dbReference type="Pfam" id="PF00884">
    <property type="entry name" value="Sulfatase"/>
    <property type="match status" value="1"/>
</dbReference>
<evidence type="ECO:0000256" key="5">
    <source>
        <dbReference type="ARBA" id="ARBA00022801"/>
    </source>
</evidence>
<evidence type="ECO:0000259" key="7">
    <source>
        <dbReference type="Pfam" id="PF00884"/>
    </source>
</evidence>
<keyword evidence="9" id="KW-1185">Reference proteome</keyword>
<comment type="caution">
    <text evidence="8">The sequence shown here is derived from an EMBL/GenBank/DDBJ whole genome shotgun (WGS) entry which is preliminary data.</text>
</comment>
<dbReference type="SUPFAM" id="SSF53649">
    <property type="entry name" value="Alkaline phosphatase-like"/>
    <property type="match status" value="1"/>
</dbReference>
<dbReference type="CDD" id="cd16148">
    <property type="entry name" value="sulfatase_like"/>
    <property type="match status" value="1"/>
</dbReference>
<evidence type="ECO:0000256" key="4">
    <source>
        <dbReference type="ARBA" id="ARBA00022729"/>
    </source>
</evidence>
<dbReference type="EMBL" id="BMHE01000008">
    <property type="protein sequence ID" value="GFZ75710.1"/>
    <property type="molecule type" value="Genomic_DNA"/>
</dbReference>
<feature type="domain" description="Sulfatase N-terminal" evidence="7">
    <location>
        <begin position="4"/>
        <end position="326"/>
    </location>
</feature>
<accession>A0ABQ1EK29</accession>
<evidence type="ECO:0000256" key="6">
    <source>
        <dbReference type="ARBA" id="ARBA00022837"/>
    </source>
</evidence>
<proteinExistence type="inferred from homology"/>
<organism evidence="8 9">
    <name type="scientific">Paenibacillus marchantiophytorum</name>
    <dbReference type="NCBI Taxonomy" id="1619310"/>
    <lineage>
        <taxon>Bacteria</taxon>
        <taxon>Bacillati</taxon>
        <taxon>Bacillota</taxon>
        <taxon>Bacilli</taxon>
        <taxon>Bacillales</taxon>
        <taxon>Paenibacillaceae</taxon>
        <taxon>Paenibacillus</taxon>
    </lineage>
</organism>
<dbReference type="RefSeq" id="WP_189011113.1">
    <property type="nucleotide sequence ID" value="NZ_BMHE01000008.1"/>
</dbReference>
<dbReference type="PANTHER" id="PTHR42693">
    <property type="entry name" value="ARYLSULFATASE FAMILY MEMBER"/>
    <property type="match status" value="1"/>
</dbReference>
<comment type="similarity">
    <text evidence="2">Belongs to the sulfatase family.</text>
</comment>
<sequence>MKAIVLLMDSVNRHYLSAYGAKGVETPNIDRIAEKSAIFTNHWAGSLPCMPARRDMMTGRLGFLERNWGPIEPFDQSLPQVLRDHGIFSHISTDHYHYFRVGGENYCQQFNTWDFIRGQELDSWVSKVSEPEKPEQIGKYLPQYALNRTQFHTEEDYSSPKTIKSALNWLDNNKDEDNYLLWVEAFDPHEPFDLPENELTNYGDDYDGPSYYWPEYGQVNVPDDALKHIRKRYAALLTMTDRWVGKLLDAMDTNGMWEDTMLIFTSDHGYLLGEHNFMAKNVMPAYNEICHIPLMVHVPGSNWAGKRIDALTQNIDVFPTIMEHFGLDENTCCRNKLHGKSWLPLLRGESETIRDSAIYGYFGKNVNITDGEYTYFRASLLADNSPIYLYTAMPTTIGHYYGTEQIVDPSRIEMGPFLKWTNFPVYKIAGSNVQMKDQTQSFHVNSEFIRENLLYHNGKDYGQHHPIQDEEAEKRMIELLRKALANHDSPDEQYVRLGLE</sequence>
<name>A0ABQ1EK29_9BACL</name>
<evidence type="ECO:0000313" key="8">
    <source>
        <dbReference type="EMBL" id="GFZ75710.1"/>
    </source>
</evidence>
<dbReference type="Proteomes" id="UP000615455">
    <property type="component" value="Unassembled WGS sequence"/>
</dbReference>
<dbReference type="InterPro" id="IPR000917">
    <property type="entry name" value="Sulfatase_N"/>
</dbReference>